<evidence type="ECO:0000313" key="2">
    <source>
        <dbReference type="Proteomes" id="UP000198500"/>
    </source>
</evidence>
<accession>A0A1H2YA85</accession>
<dbReference type="RefSeq" id="WP_092568965.1">
    <property type="nucleotide sequence ID" value="NZ_BMXH01000009.1"/>
</dbReference>
<dbReference type="EMBL" id="FNNI01000003">
    <property type="protein sequence ID" value="SDX01748.1"/>
    <property type="molecule type" value="Genomic_DNA"/>
</dbReference>
<dbReference type="OrthoDB" id="9806511at2"/>
<gene>
    <name evidence="1" type="ORF">SAMN05443545_103402</name>
</gene>
<dbReference type="InterPro" id="IPR014543">
    <property type="entry name" value="UCP028291"/>
</dbReference>
<reference evidence="1 2" key="1">
    <citation type="submission" date="2016-10" db="EMBL/GenBank/DDBJ databases">
        <authorList>
            <person name="de Groot N.N."/>
        </authorList>
    </citation>
    <scope>NUCLEOTIDE SEQUENCE [LARGE SCALE GENOMIC DNA]</scope>
    <source>
        <strain evidence="1 2">DSM 19219</strain>
    </source>
</reference>
<dbReference type="Proteomes" id="UP000198500">
    <property type="component" value="Unassembled WGS sequence"/>
</dbReference>
<dbReference type="STRING" id="574349.SAMN05443545_103402"/>
<dbReference type="Gene3D" id="3.30.310.50">
    <property type="entry name" value="Alpha-D-phosphohexomutase, C-terminal domain"/>
    <property type="match status" value="1"/>
</dbReference>
<dbReference type="Pfam" id="PF09981">
    <property type="entry name" value="DUF2218"/>
    <property type="match status" value="1"/>
</dbReference>
<evidence type="ECO:0000313" key="1">
    <source>
        <dbReference type="EMBL" id="SDX01748.1"/>
    </source>
</evidence>
<name>A0A1H2YA85_9GAMM</name>
<dbReference type="AlphaFoldDB" id="A0A1H2YA85"/>
<proteinExistence type="predicted"/>
<organism evidence="1 2">
    <name type="scientific">Aidingimonas halophila</name>
    <dbReference type="NCBI Taxonomy" id="574349"/>
    <lineage>
        <taxon>Bacteria</taxon>
        <taxon>Pseudomonadati</taxon>
        <taxon>Pseudomonadota</taxon>
        <taxon>Gammaproteobacteria</taxon>
        <taxon>Oceanospirillales</taxon>
        <taxon>Halomonadaceae</taxon>
        <taxon>Aidingimonas</taxon>
    </lineage>
</organism>
<sequence>MPISRANIMTDSGLVLMQRLCKHWGHKLDVEKDDKQARVVFDEGTCLMQADEDKLIVALEALDDASLDRLEQVVDEHLARMAGRGTLDIVWEN</sequence>
<protein>
    <recommendedName>
        <fullName evidence="3">DUF2218 domain-containing protein</fullName>
    </recommendedName>
</protein>
<keyword evidence="2" id="KW-1185">Reference proteome</keyword>
<dbReference type="PIRSF" id="PIRSF028291">
    <property type="entry name" value="UCP028291"/>
    <property type="match status" value="1"/>
</dbReference>
<evidence type="ECO:0008006" key="3">
    <source>
        <dbReference type="Google" id="ProtNLM"/>
    </source>
</evidence>